<evidence type="ECO:0000313" key="3">
    <source>
        <dbReference type="Proteomes" id="UP000000845"/>
    </source>
</evidence>
<proteinExistence type="predicted"/>
<feature type="transmembrane region" description="Helical" evidence="1">
    <location>
        <begin position="224"/>
        <end position="241"/>
    </location>
</feature>
<dbReference type="KEGG" id="str:Sterm_2099"/>
<accession>D1AK37</accession>
<dbReference type="RefSeq" id="WP_012861547.1">
    <property type="nucleotide sequence ID" value="NC_013517.1"/>
</dbReference>
<dbReference type="Pfam" id="PF03613">
    <property type="entry name" value="EIID-AGA"/>
    <property type="match status" value="1"/>
</dbReference>
<dbReference type="GO" id="GO:0009401">
    <property type="term" value="P:phosphoenolpyruvate-dependent sugar phosphotransferase system"/>
    <property type="evidence" value="ECO:0007669"/>
    <property type="project" value="InterPro"/>
</dbReference>
<dbReference type="EMBL" id="CP001739">
    <property type="protein sequence ID" value="ACZ08953.1"/>
    <property type="molecule type" value="Genomic_DNA"/>
</dbReference>
<evidence type="ECO:0000256" key="1">
    <source>
        <dbReference type="SAM" id="Phobius"/>
    </source>
</evidence>
<dbReference type="HOGENOM" id="CLU_060742_2_0_0"/>
<dbReference type="PANTHER" id="PTHR32502:SF27">
    <property type="entry name" value="PTS SYSTEM, MANNOSE-SPECIFIC IID COMPONENT"/>
    <property type="match status" value="1"/>
</dbReference>
<reference evidence="3" key="1">
    <citation type="submission" date="2009-09" db="EMBL/GenBank/DDBJ databases">
        <title>The complete chromosome of Sebaldella termitidis ATCC 33386.</title>
        <authorList>
            <consortium name="US DOE Joint Genome Institute (JGI-PGF)"/>
            <person name="Lucas S."/>
            <person name="Copeland A."/>
            <person name="Lapidus A."/>
            <person name="Glavina del Rio T."/>
            <person name="Dalin E."/>
            <person name="Tice H."/>
            <person name="Bruce D."/>
            <person name="Goodwin L."/>
            <person name="Pitluck S."/>
            <person name="Kyrpides N."/>
            <person name="Mavromatis K."/>
            <person name="Ivanova N."/>
            <person name="Mikhailova N."/>
            <person name="Sims D."/>
            <person name="Meincke L."/>
            <person name="Brettin T."/>
            <person name="Detter J.C."/>
            <person name="Han C."/>
            <person name="Larimer F."/>
            <person name="Land M."/>
            <person name="Hauser L."/>
            <person name="Markowitz V."/>
            <person name="Cheng J.F."/>
            <person name="Hugenholtz P."/>
            <person name="Woyke T."/>
            <person name="Wu D."/>
            <person name="Eisen J.A."/>
        </authorList>
    </citation>
    <scope>NUCLEOTIDE SEQUENCE [LARGE SCALE GENOMIC DNA]</scope>
    <source>
        <strain evidence="3">ATCC 33386 / NCTC 11300</strain>
    </source>
</reference>
<dbReference type="InterPro" id="IPR004704">
    <property type="entry name" value="PTS_IID_man"/>
</dbReference>
<dbReference type="PROSITE" id="PS51108">
    <property type="entry name" value="PTS_EIID"/>
    <property type="match status" value="1"/>
</dbReference>
<reference evidence="2 3" key="2">
    <citation type="journal article" date="2010" name="Stand. Genomic Sci.">
        <title>Complete genome sequence of Sebaldella termitidis type strain (NCTC 11300).</title>
        <authorList>
            <person name="Harmon-Smith M."/>
            <person name="Celia L."/>
            <person name="Chertkov O."/>
            <person name="Lapidus A."/>
            <person name="Copeland A."/>
            <person name="Glavina Del Rio T."/>
            <person name="Nolan M."/>
            <person name="Lucas S."/>
            <person name="Tice H."/>
            <person name="Cheng J.F."/>
            <person name="Han C."/>
            <person name="Detter J.C."/>
            <person name="Bruce D."/>
            <person name="Goodwin L."/>
            <person name="Pitluck S."/>
            <person name="Pati A."/>
            <person name="Liolios K."/>
            <person name="Ivanova N."/>
            <person name="Mavromatis K."/>
            <person name="Mikhailova N."/>
            <person name="Chen A."/>
            <person name="Palaniappan K."/>
            <person name="Land M."/>
            <person name="Hauser L."/>
            <person name="Chang Y.J."/>
            <person name="Jeffries C.D."/>
            <person name="Brettin T."/>
            <person name="Goker M."/>
            <person name="Beck B."/>
            <person name="Bristow J."/>
            <person name="Eisen J.A."/>
            <person name="Markowitz V."/>
            <person name="Hugenholtz P."/>
            <person name="Kyrpides N.C."/>
            <person name="Klenk H.P."/>
            <person name="Chen F."/>
        </authorList>
    </citation>
    <scope>NUCLEOTIDE SEQUENCE [LARGE SCALE GENOMIC DNA]</scope>
    <source>
        <strain evidence="3">ATCC 33386 / NCTC 11300</strain>
    </source>
</reference>
<organism evidence="2 3">
    <name type="scientific">Sebaldella termitidis (strain ATCC 33386 / NCTC 11300)</name>
    <dbReference type="NCBI Taxonomy" id="526218"/>
    <lineage>
        <taxon>Bacteria</taxon>
        <taxon>Fusobacteriati</taxon>
        <taxon>Fusobacteriota</taxon>
        <taxon>Fusobacteriia</taxon>
        <taxon>Fusobacteriales</taxon>
        <taxon>Leptotrichiaceae</taxon>
        <taxon>Sebaldella</taxon>
    </lineage>
</organism>
<dbReference type="Proteomes" id="UP000000845">
    <property type="component" value="Chromosome"/>
</dbReference>
<feature type="transmembrane region" description="Helical" evidence="1">
    <location>
        <begin position="117"/>
        <end position="144"/>
    </location>
</feature>
<dbReference type="InterPro" id="IPR050303">
    <property type="entry name" value="GatZ_KbaZ_carbometab"/>
</dbReference>
<dbReference type="PANTHER" id="PTHR32502">
    <property type="entry name" value="N-ACETYLGALACTOSAMINE PERMEASE II COMPONENT-RELATED"/>
    <property type="match status" value="1"/>
</dbReference>
<dbReference type="eggNOG" id="COG3716">
    <property type="taxonomic scope" value="Bacteria"/>
</dbReference>
<evidence type="ECO:0000313" key="2">
    <source>
        <dbReference type="EMBL" id="ACZ08953.1"/>
    </source>
</evidence>
<protein>
    <submittedName>
        <fullName evidence="2">PTS system mannose/fructose/sorbose family IID component</fullName>
    </submittedName>
</protein>
<feature type="transmembrane region" description="Helical" evidence="1">
    <location>
        <begin position="248"/>
        <end position="269"/>
    </location>
</feature>
<dbReference type="GO" id="GO:0005886">
    <property type="term" value="C:plasma membrane"/>
    <property type="evidence" value="ECO:0007669"/>
    <property type="project" value="TreeGrafter"/>
</dbReference>
<gene>
    <name evidence="2" type="ordered locus">Sterm_2099</name>
</gene>
<keyword evidence="1" id="KW-0472">Membrane</keyword>
<feature type="transmembrane region" description="Helical" evidence="1">
    <location>
        <begin position="184"/>
        <end position="204"/>
    </location>
</feature>
<keyword evidence="1" id="KW-0812">Transmembrane</keyword>
<dbReference type="STRING" id="526218.Sterm_2099"/>
<keyword evidence="1" id="KW-1133">Transmembrane helix</keyword>
<name>D1AK37_SEBTE</name>
<keyword evidence="3" id="KW-1185">Reference proteome</keyword>
<sequence>MENKITKSDLNKVFWRTQLIQMSHNYERMQSLGSLYCLSPILKRIYKDAPKEQRVESMRRHLEYFNTHPMLAFSIFGIVAAMEENTTEEEKEGVIAVKTGLMGPLAGLGDSLLNFTWMPICGSIGAALAVQGNILGPILMFLMINGLYTPLKYYGLFYGYKKGESVINEKDEGTRVLDRLSGMANVLGVIVIGGLIAGNVKVKIGTEFQIGDQVLVLQEMLDKVMPNLLPVLVTVACYYLLKKSNGKYAVRIIFGVLIVSVILSMFGILV</sequence>
<dbReference type="AlphaFoldDB" id="D1AK37"/>